<organism evidence="1 2">
    <name type="scientific">Aurantiacibacter spongiae</name>
    <dbReference type="NCBI Taxonomy" id="2488860"/>
    <lineage>
        <taxon>Bacteria</taxon>
        <taxon>Pseudomonadati</taxon>
        <taxon>Pseudomonadota</taxon>
        <taxon>Alphaproteobacteria</taxon>
        <taxon>Sphingomonadales</taxon>
        <taxon>Erythrobacteraceae</taxon>
        <taxon>Aurantiacibacter</taxon>
    </lineage>
</organism>
<sequence>MRQSRLDSCVSLTGAAGAGAGVGAAGAAGAAGAPGAAGAAGAGCRAASVVWSAPPSHDARARLVKKRERDCLMMRSLGCRRPGW</sequence>
<evidence type="ECO:0000313" key="1">
    <source>
        <dbReference type="EMBL" id="RPF71635.1"/>
    </source>
</evidence>
<dbReference type="EMBL" id="RPFZ01000001">
    <property type="protein sequence ID" value="RPF71635.1"/>
    <property type="molecule type" value="Genomic_DNA"/>
</dbReference>
<gene>
    <name evidence="1" type="ORF">EG799_08375</name>
</gene>
<proteinExistence type="predicted"/>
<keyword evidence="2" id="KW-1185">Reference proteome</keyword>
<name>A0A3N5DLH5_9SPHN</name>
<reference evidence="1 2" key="1">
    <citation type="submission" date="2018-11" db="EMBL/GenBank/DDBJ databases">
        <title>Erythrobacter spongiae sp. nov., isolated from a marine sponge.</title>
        <authorList>
            <person name="Zhuang L."/>
            <person name="Luo L."/>
        </authorList>
    </citation>
    <scope>NUCLEOTIDE SEQUENCE [LARGE SCALE GENOMIC DNA]</scope>
    <source>
        <strain evidence="1 2">HN-E23</strain>
    </source>
</reference>
<comment type="caution">
    <text evidence="1">The sequence shown here is derived from an EMBL/GenBank/DDBJ whole genome shotgun (WGS) entry which is preliminary data.</text>
</comment>
<accession>A0A3N5DLH5</accession>
<dbReference type="AlphaFoldDB" id="A0A3N5DLH5"/>
<dbReference type="Proteomes" id="UP000275232">
    <property type="component" value="Unassembled WGS sequence"/>
</dbReference>
<evidence type="ECO:0000313" key="2">
    <source>
        <dbReference type="Proteomes" id="UP000275232"/>
    </source>
</evidence>
<protein>
    <submittedName>
        <fullName evidence="1">Uncharacterized protein</fullName>
    </submittedName>
</protein>